<dbReference type="Proteomes" id="UP000581769">
    <property type="component" value="Unassembled WGS sequence"/>
</dbReference>
<feature type="transmembrane region" description="Helical" evidence="7">
    <location>
        <begin position="112"/>
        <end position="132"/>
    </location>
</feature>
<organism evidence="9 10">
    <name type="scientific">Amycolatopsis jiangsuensis</name>
    <dbReference type="NCBI Taxonomy" id="1181879"/>
    <lineage>
        <taxon>Bacteria</taxon>
        <taxon>Bacillati</taxon>
        <taxon>Actinomycetota</taxon>
        <taxon>Actinomycetes</taxon>
        <taxon>Pseudonocardiales</taxon>
        <taxon>Pseudonocardiaceae</taxon>
        <taxon>Amycolatopsis</taxon>
    </lineage>
</organism>
<dbReference type="RefSeq" id="WP_184777850.1">
    <property type="nucleotide sequence ID" value="NZ_JACHMG010000001.1"/>
</dbReference>
<dbReference type="Gene3D" id="1.20.1250.20">
    <property type="entry name" value="MFS general substrate transporter like domains"/>
    <property type="match status" value="2"/>
</dbReference>
<feature type="transmembrane region" description="Helical" evidence="7">
    <location>
        <begin position="21"/>
        <end position="41"/>
    </location>
</feature>
<dbReference type="PANTHER" id="PTHR43385">
    <property type="entry name" value="RIBOFLAVIN TRANSPORTER RIBJ"/>
    <property type="match status" value="1"/>
</dbReference>
<dbReference type="PANTHER" id="PTHR43385:SF1">
    <property type="entry name" value="RIBOFLAVIN TRANSPORTER RIBJ"/>
    <property type="match status" value="1"/>
</dbReference>
<gene>
    <name evidence="9" type="ORF">BJY18_000879</name>
</gene>
<feature type="transmembrane region" description="Helical" evidence="7">
    <location>
        <begin position="61"/>
        <end position="80"/>
    </location>
</feature>
<feature type="transmembrane region" description="Helical" evidence="7">
    <location>
        <begin position="264"/>
        <end position="284"/>
    </location>
</feature>
<dbReference type="InterPro" id="IPR011701">
    <property type="entry name" value="MFS"/>
</dbReference>
<dbReference type="InterPro" id="IPR020846">
    <property type="entry name" value="MFS_dom"/>
</dbReference>
<proteinExistence type="predicted"/>
<evidence type="ECO:0000313" key="9">
    <source>
        <dbReference type="EMBL" id="MBB4683394.1"/>
    </source>
</evidence>
<reference evidence="9 10" key="1">
    <citation type="submission" date="2020-08" db="EMBL/GenBank/DDBJ databases">
        <title>Sequencing the genomes of 1000 actinobacteria strains.</title>
        <authorList>
            <person name="Klenk H.-P."/>
        </authorList>
    </citation>
    <scope>NUCLEOTIDE SEQUENCE [LARGE SCALE GENOMIC DNA]</scope>
    <source>
        <strain evidence="9 10">DSM 45859</strain>
    </source>
</reference>
<keyword evidence="5 7" id="KW-0472">Membrane</keyword>
<dbReference type="AlphaFoldDB" id="A0A840IQT0"/>
<dbReference type="GO" id="GO:0022857">
    <property type="term" value="F:transmembrane transporter activity"/>
    <property type="evidence" value="ECO:0007669"/>
    <property type="project" value="InterPro"/>
</dbReference>
<dbReference type="InterPro" id="IPR052983">
    <property type="entry name" value="MFS_Riboflavin_Transporter"/>
</dbReference>
<feature type="transmembrane region" description="Helical" evidence="7">
    <location>
        <begin position="326"/>
        <end position="351"/>
    </location>
</feature>
<feature type="domain" description="Major facilitator superfamily (MFS) profile" evidence="8">
    <location>
        <begin position="19"/>
        <end position="420"/>
    </location>
</feature>
<evidence type="ECO:0000313" key="10">
    <source>
        <dbReference type="Proteomes" id="UP000581769"/>
    </source>
</evidence>
<dbReference type="CDD" id="cd17353">
    <property type="entry name" value="MFS_OFA_like"/>
    <property type="match status" value="1"/>
</dbReference>
<feature type="transmembrane region" description="Helical" evidence="7">
    <location>
        <begin position="392"/>
        <end position="412"/>
    </location>
</feature>
<dbReference type="InterPro" id="IPR036259">
    <property type="entry name" value="MFS_trans_sf"/>
</dbReference>
<dbReference type="PROSITE" id="PS50850">
    <property type="entry name" value="MFS"/>
    <property type="match status" value="1"/>
</dbReference>
<dbReference type="GO" id="GO:0005886">
    <property type="term" value="C:plasma membrane"/>
    <property type="evidence" value="ECO:0007669"/>
    <property type="project" value="UniProtKB-SubCell"/>
</dbReference>
<evidence type="ECO:0000256" key="6">
    <source>
        <dbReference type="SAM" id="MobiDB-lite"/>
    </source>
</evidence>
<protein>
    <submittedName>
        <fullName evidence="9">OFA family oxalate/formate antiporter-like MFS transporter</fullName>
    </submittedName>
</protein>
<evidence type="ECO:0000256" key="7">
    <source>
        <dbReference type="SAM" id="Phobius"/>
    </source>
</evidence>
<evidence type="ECO:0000256" key="3">
    <source>
        <dbReference type="ARBA" id="ARBA00022692"/>
    </source>
</evidence>
<evidence type="ECO:0000256" key="4">
    <source>
        <dbReference type="ARBA" id="ARBA00022989"/>
    </source>
</evidence>
<dbReference type="EMBL" id="JACHMG010000001">
    <property type="protein sequence ID" value="MBB4683394.1"/>
    <property type="molecule type" value="Genomic_DNA"/>
</dbReference>
<evidence type="ECO:0000256" key="2">
    <source>
        <dbReference type="ARBA" id="ARBA00022448"/>
    </source>
</evidence>
<comment type="caution">
    <text evidence="9">The sequence shown here is derived from an EMBL/GenBank/DDBJ whole genome shotgun (WGS) entry which is preliminary data.</text>
</comment>
<keyword evidence="4 7" id="KW-1133">Transmembrane helix</keyword>
<feature type="transmembrane region" description="Helical" evidence="7">
    <location>
        <begin position="177"/>
        <end position="199"/>
    </location>
</feature>
<feature type="transmembrane region" description="Helical" evidence="7">
    <location>
        <begin position="363"/>
        <end position="386"/>
    </location>
</feature>
<keyword evidence="3 7" id="KW-0812">Transmembrane</keyword>
<feature type="region of interest" description="Disordered" evidence="6">
    <location>
        <begin position="424"/>
        <end position="448"/>
    </location>
</feature>
<dbReference type="SUPFAM" id="SSF103473">
    <property type="entry name" value="MFS general substrate transporter"/>
    <property type="match status" value="1"/>
</dbReference>
<feature type="transmembrane region" description="Helical" evidence="7">
    <location>
        <begin position="144"/>
        <end position="165"/>
    </location>
</feature>
<name>A0A840IQT0_9PSEU</name>
<evidence type="ECO:0000259" key="8">
    <source>
        <dbReference type="PROSITE" id="PS50850"/>
    </source>
</evidence>
<evidence type="ECO:0000256" key="5">
    <source>
        <dbReference type="ARBA" id="ARBA00023136"/>
    </source>
</evidence>
<keyword evidence="10" id="KW-1185">Reference proteome</keyword>
<comment type="subcellular location">
    <subcellularLocation>
        <location evidence="1">Cell membrane</location>
        <topology evidence="1">Multi-pass membrane protein</topology>
    </subcellularLocation>
</comment>
<feature type="transmembrane region" description="Helical" evidence="7">
    <location>
        <begin position="296"/>
        <end position="320"/>
    </location>
</feature>
<sequence>MSETTRHSGKTDKDILGYSRYRVVTAAFFAMLVISPFEYAWSSISGKIGAVYGWSDSQTSTMFSLFVVFQAIGMLPGGLLRDRFGPRWTTALAGVLSALGIFSVTLGPNYDLVLVLWCIGSFFTGFIYNDAVTTGNKWFPDRRGLMTGIIAGAFSWGSIPFIFWTRAIPESAPESEFFTVIYVMTAVLLVVPLVAAVFLKDPPKGWAPPRWKPKKAAGRPNDREFTLFQALRTWQLWALIVSFMLISGAGLAGMSRIVVYSSSFGFAAAAGTAAAAGISIANGLGKLGLGWVSERVGLENTMIGSFVLSGLLLLGSVVAGTVGGELLFIVTAILSIFFWASLFSLFPITIGKYYGNAAAGANYGLLYAIAKGTGGVYGGILTAVLISNHGFSFSMSIAGILAIVAGLLIIPLKFFPVRRRGRETGAQEPADDGRPVATHALLNDSEGR</sequence>
<evidence type="ECO:0000256" key="1">
    <source>
        <dbReference type="ARBA" id="ARBA00004651"/>
    </source>
</evidence>
<feature type="transmembrane region" description="Helical" evidence="7">
    <location>
        <begin position="87"/>
        <end position="106"/>
    </location>
</feature>
<feature type="transmembrane region" description="Helical" evidence="7">
    <location>
        <begin position="236"/>
        <end position="258"/>
    </location>
</feature>
<accession>A0A840IQT0</accession>
<dbReference type="Pfam" id="PF07690">
    <property type="entry name" value="MFS_1"/>
    <property type="match status" value="1"/>
</dbReference>
<keyword evidence="2" id="KW-0813">Transport</keyword>